<keyword evidence="1" id="KW-0175">Coiled coil</keyword>
<feature type="transmembrane region" description="Helical" evidence="2">
    <location>
        <begin position="412"/>
        <end position="429"/>
    </location>
</feature>
<evidence type="ECO:0000256" key="2">
    <source>
        <dbReference type="SAM" id="Phobius"/>
    </source>
</evidence>
<dbReference type="GO" id="GO:0006406">
    <property type="term" value="P:mRNA export from nucleus"/>
    <property type="evidence" value="ECO:0007669"/>
    <property type="project" value="TreeGrafter"/>
</dbReference>
<dbReference type="EMBL" id="KZ805398">
    <property type="protein sequence ID" value="PVH99165.1"/>
    <property type="molecule type" value="Genomic_DNA"/>
</dbReference>
<gene>
    <name evidence="3" type="ORF">DM02DRAFT_615274</name>
</gene>
<protein>
    <submittedName>
        <fullName evidence="3">Uncharacterized protein</fullName>
    </submittedName>
</protein>
<reference evidence="3 4" key="1">
    <citation type="journal article" date="2018" name="Sci. Rep.">
        <title>Comparative genomics provides insights into the lifestyle and reveals functional heterogeneity of dark septate endophytic fungi.</title>
        <authorList>
            <person name="Knapp D.G."/>
            <person name="Nemeth J.B."/>
            <person name="Barry K."/>
            <person name="Hainaut M."/>
            <person name="Henrissat B."/>
            <person name="Johnson J."/>
            <person name="Kuo A."/>
            <person name="Lim J.H.P."/>
            <person name="Lipzen A."/>
            <person name="Nolan M."/>
            <person name="Ohm R.A."/>
            <person name="Tamas L."/>
            <person name="Grigoriev I.V."/>
            <person name="Spatafora J.W."/>
            <person name="Nagy L.G."/>
            <person name="Kovacs G.M."/>
        </authorList>
    </citation>
    <scope>NUCLEOTIDE SEQUENCE [LARGE SCALE GENOMIC DNA]</scope>
    <source>
        <strain evidence="3 4">DSE2036</strain>
    </source>
</reference>
<name>A0A2V1DML2_9PLEO</name>
<organism evidence="3 4">
    <name type="scientific">Periconia macrospinosa</name>
    <dbReference type="NCBI Taxonomy" id="97972"/>
    <lineage>
        <taxon>Eukaryota</taxon>
        <taxon>Fungi</taxon>
        <taxon>Dikarya</taxon>
        <taxon>Ascomycota</taxon>
        <taxon>Pezizomycotina</taxon>
        <taxon>Dothideomycetes</taxon>
        <taxon>Pleosporomycetidae</taxon>
        <taxon>Pleosporales</taxon>
        <taxon>Massarineae</taxon>
        <taxon>Periconiaceae</taxon>
        <taxon>Periconia</taxon>
    </lineage>
</organism>
<dbReference type="OrthoDB" id="3801048at2759"/>
<dbReference type="Proteomes" id="UP000244855">
    <property type="component" value="Unassembled WGS sequence"/>
</dbReference>
<dbReference type="GO" id="GO:0005643">
    <property type="term" value="C:nuclear pore"/>
    <property type="evidence" value="ECO:0007669"/>
    <property type="project" value="TreeGrafter"/>
</dbReference>
<dbReference type="PANTHER" id="PTHR18898">
    <property type="entry name" value="NUCLEOPROTEIN TPR-RELATED"/>
    <property type="match status" value="1"/>
</dbReference>
<keyword evidence="2" id="KW-0472">Membrane</keyword>
<evidence type="ECO:0000256" key="1">
    <source>
        <dbReference type="SAM" id="Coils"/>
    </source>
</evidence>
<dbReference type="PANTHER" id="PTHR18898:SF2">
    <property type="entry name" value="NUCLEOPROTEIN TPR"/>
    <property type="match status" value="1"/>
</dbReference>
<dbReference type="Gene3D" id="1.10.287.1490">
    <property type="match status" value="1"/>
</dbReference>
<evidence type="ECO:0000313" key="3">
    <source>
        <dbReference type="EMBL" id="PVH99165.1"/>
    </source>
</evidence>
<dbReference type="AlphaFoldDB" id="A0A2V1DML2"/>
<accession>A0A2V1DML2</accession>
<sequence>MEAEYDRSLQLEQRVEQLEKQLRGKREAQNGLNKDLEAIRQEASASSERVKALESKNKGLEATIEDLRTTLEDQQKATQSIDSHLDKAYADLNAKEAARKAISKAKDTAEEKLKETELKFAQLEAQYNAAQDTITELQSQEDFEQLQRDYAAVEGELEDMRDAFSERDHEVTVKDARIARLETDLQKALQAKLTAEAAASAAIAPTDVPLALPSTDSSLQAELEEVDESDFDYTSINEPELLFAPVATIADIPPVAHSTPKLSLTTSAAASNAPIPPAQPKLSFESITAITSVPIELKRTSASTQTERPQPQPQLSIGPTIAVVSSAPIEPQRTTTFTQTSRIVPPETAEAGIQASIAAIVTQTSPVAPSSHDTGIQTDNFSATDDVAHTPDGVEIVTPDPRASRKFFGSDMMSLLLLLFIIVPVYLWLQHLAHLSANGHGYYAQHHLNSGAFGNGRYLLGVWPIGFDIGHSALSEQVARHTAGAISSFEKWAGLSPTPFY</sequence>
<proteinExistence type="predicted"/>
<evidence type="ECO:0000313" key="4">
    <source>
        <dbReference type="Proteomes" id="UP000244855"/>
    </source>
</evidence>
<keyword evidence="2" id="KW-1133">Transmembrane helix</keyword>
<dbReference type="SUPFAM" id="SSF57997">
    <property type="entry name" value="Tropomyosin"/>
    <property type="match status" value="1"/>
</dbReference>
<keyword evidence="2" id="KW-0812">Transmembrane</keyword>
<keyword evidence="4" id="KW-1185">Reference proteome</keyword>
<dbReference type="GO" id="GO:0017056">
    <property type="term" value="F:structural constituent of nuclear pore"/>
    <property type="evidence" value="ECO:0007669"/>
    <property type="project" value="TreeGrafter"/>
</dbReference>
<feature type="coiled-coil region" evidence="1">
    <location>
        <begin position="1"/>
        <end position="198"/>
    </location>
</feature>
<dbReference type="STRING" id="97972.A0A2V1DML2"/>